<dbReference type="SUPFAM" id="SSF48452">
    <property type="entry name" value="TPR-like"/>
    <property type="match status" value="1"/>
</dbReference>
<dbReference type="EMBL" id="CAJNOR010006288">
    <property type="protein sequence ID" value="CAF1591135.1"/>
    <property type="molecule type" value="Genomic_DNA"/>
</dbReference>
<dbReference type="InterPro" id="IPR011990">
    <property type="entry name" value="TPR-like_helical_dom_sf"/>
</dbReference>
<evidence type="ECO:0000313" key="2">
    <source>
        <dbReference type="Proteomes" id="UP000663828"/>
    </source>
</evidence>
<accession>A0A816A4Z5</accession>
<feature type="non-terminal residue" evidence="1">
    <location>
        <position position="55"/>
    </location>
</feature>
<evidence type="ECO:0000313" key="1">
    <source>
        <dbReference type="EMBL" id="CAF1591135.1"/>
    </source>
</evidence>
<dbReference type="AlphaFoldDB" id="A0A816A4Z5"/>
<dbReference type="Gene3D" id="1.25.40.10">
    <property type="entry name" value="Tetratricopeptide repeat domain"/>
    <property type="match status" value="1"/>
</dbReference>
<reference evidence="1" key="1">
    <citation type="submission" date="2021-02" db="EMBL/GenBank/DDBJ databases">
        <authorList>
            <person name="Nowell W R."/>
        </authorList>
    </citation>
    <scope>NUCLEOTIDE SEQUENCE</scope>
</reference>
<gene>
    <name evidence="1" type="ORF">XAT740_LOCUS46586</name>
</gene>
<comment type="caution">
    <text evidence="1">The sequence shown here is derived from an EMBL/GenBank/DDBJ whole genome shotgun (WGS) entry which is preliminary data.</text>
</comment>
<proteinExistence type="predicted"/>
<organism evidence="1 2">
    <name type="scientific">Adineta ricciae</name>
    <name type="common">Rotifer</name>
    <dbReference type="NCBI Taxonomy" id="249248"/>
    <lineage>
        <taxon>Eukaryota</taxon>
        <taxon>Metazoa</taxon>
        <taxon>Spiralia</taxon>
        <taxon>Gnathifera</taxon>
        <taxon>Rotifera</taxon>
        <taxon>Eurotatoria</taxon>
        <taxon>Bdelloidea</taxon>
        <taxon>Adinetida</taxon>
        <taxon>Adinetidae</taxon>
        <taxon>Adineta</taxon>
    </lineage>
</organism>
<sequence>MTSTTTNESGIINTIIKFKDNGNKLVKAEQYDDAIDEYDKAVQQLQFVTNEGQCA</sequence>
<name>A0A816A4Z5_ADIRI</name>
<dbReference type="Proteomes" id="UP000663828">
    <property type="component" value="Unassembled WGS sequence"/>
</dbReference>
<protein>
    <submittedName>
        <fullName evidence="1">Uncharacterized protein</fullName>
    </submittedName>
</protein>
<keyword evidence="2" id="KW-1185">Reference proteome</keyword>